<dbReference type="Proteomes" id="UP000326546">
    <property type="component" value="Chromosome"/>
</dbReference>
<evidence type="ECO:0000256" key="3">
    <source>
        <dbReference type="ARBA" id="ARBA00004868"/>
    </source>
</evidence>
<evidence type="ECO:0000256" key="5">
    <source>
        <dbReference type="ARBA" id="ARBA00022723"/>
    </source>
</evidence>
<dbReference type="GO" id="GO:0009229">
    <property type="term" value="P:thiamine diphosphate biosynthetic process"/>
    <property type="evidence" value="ECO:0007669"/>
    <property type="project" value="UniProtKB-UniRule"/>
</dbReference>
<evidence type="ECO:0000256" key="2">
    <source>
        <dbReference type="ARBA" id="ARBA00001946"/>
    </source>
</evidence>
<evidence type="ECO:0000256" key="4">
    <source>
        <dbReference type="ARBA" id="ARBA00022679"/>
    </source>
</evidence>
<evidence type="ECO:0000256" key="10">
    <source>
        <dbReference type="ARBA" id="ARBA00022977"/>
    </source>
</evidence>
<organism evidence="12 13">
    <name type="scientific">Ornithinimicrobium pratense</name>
    <dbReference type="NCBI Taxonomy" id="2593973"/>
    <lineage>
        <taxon>Bacteria</taxon>
        <taxon>Bacillati</taxon>
        <taxon>Actinomycetota</taxon>
        <taxon>Actinomycetes</taxon>
        <taxon>Micrococcales</taxon>
        <taxon>Ornithinimicrobiaceae</taxon>
        <taxon>Ornithinimicrobium</taxon>
    </lineage>
</organism>
<keyword evidence="7 11" id="KW-0418">Kinase</keyword>
<sequence length="275" mass="27325">MTDRAMALAAVTATAGELADCWEAVRDQSPLTQCLTNIVAAPFVANVLLAAGASVAMVDNTHEAEEFAGVAAGVAVNLGTPYDDTVTAMRAAVRGAAKAGTPWVLDPVGAGGLPWRTQVARDLVGLAPPAVVRGNASEILGLTGAGGGRGVDSTDAVEDAVTAARDLATELGTTVAVSGPTDHLTDGQSLLRLAHGHPWMTRVTGMGCALGALMAACTPVAPSPLVGAATATAALTLAAETAAESTAGPGTFAAALLDELSLLAPTDLAARVELR</sequence>
<dbReference type="CDD" id="cd01170">
    <property type="entry name" value="THZ_kinase"/>
    <property type="match status" value="1"/>
</dbReference>
<feature type="binding site" evidence="11">
    <location>
        <position position="57"/>
    </location>
    <ligand>
        <name>substrate</name>
    </ligand>
</feature>
<dbReference type="NCBIfam" id="NF006830">
    <property type="entry name" value="PRK09355.1"/>
    <property type="match status" value="1"/>
</dbReference>
<comment type="similarity">
    <text evidence="11">Belongs to the Thz kinase family.</text>
</comment>
<comment type="cofactor">
    <cofactor evidence="2 11">
        <name>Mg(2+)</name>
        <dbReference type="ChEBI" id="CHEBI:18420"/>
    </cofactor>
</comment>
<keyword evidence="6 11" id="KW-0547">Nucleotide-binding</keyword>
<gene>
    <name evidence="11 12" type="primary">thiM</name>
    <name evidence="12" type="ORF">FY030_06185</name>
</gene>
<dbReference type="AlphaFoldDB" id="A0A5J6V3R1"/>
<evidence type="ECO:0000256" key="6">
    <source>
        <dbReference type="ARBA" id="ARBA00022741"/>
    </source>
</evidence>
<keyword evidence="8 11" id="KW-0067">ATP-binding</keyword>
<evidence type="ECO:0000313" key="13">
    <source>
        <dbReference type="Proteomes" id="UP000326546"/>
    </source>
</evidence>
<dbReference type="HAMAP" id="MF_00228">
    <property type="entry name" value="Thz_kinase"/>
    <property type="match status" value="1"/>
</dbReference>
<dbReference type="RefSeq" id="WP_158060743.1">
    <property type="nucleotide sequence ID" value="NZ_CP044427.1"/>
</dbReference>
<dbReference type="EMBL" id="CP044427">
    <property type="protein sequence ID" value="QFG68355.1"/>
    <property type="molecule type" value="Genomic_DNA"/>
</dbReference>
<comment type="function">
    <text evidence="11">Catalyzes the phosphorylation of the hydroxyl group of 4-methyl-5-beta-hydroxyethylthiazole (THZ).</text>
</comment>
<dbReference type="PIRSF" id="PIRSF000513">
    <property type="entry name" value="Thz_kinase"/>
    <property type="match status" value="1"/>
</dbReference>
<dbReference type="InterPro" id="IPR000417">
    <property type="entry name" value="Hyethyz_kinase"/>
</dbReference>
<name>A0A5J6V3R1_9MICO</name>
<accession>A0A5J6V3R1</accession>
<comment type="pathway">
    <text evidence="3 11">Cofactor biosynthesis; thiamine diphosphate biosynthesis; 4-methyl-5-(2-phosphoethyl)-thiazole from 5-(2-hydroxyethyl)-4-methylthiazole: step 1/1.</text>
</comment>
<dbReference type="EC" id="2.7.1.50" evidence="11"/>
<evidence type="ECO:0000256" key="9">
    <source>
        <dbReference type="ARBA" id="ARBA00022842"/>
    </source>
</evidence>
<evidence type="ECO:0000256" key="8">
    <source>
        <dbReference type="ARBA" id="ARBA00022840"/>
    </source>
</evidence>
<dbReference type="GO" id="GO:0000287">
    <property type="term" value="F:magnesium ion binding"/>
    <property type="evidence" value="ECO:0007669"/>
    <property type="project" value="UniProtKB-UniRule"/>
</dbReference>
<dbReference type="GO" id="GO:0009228">
    <property type="term" value="P:thiamine biosynthetic process"/>
    <property type="evidence" value="ECO:0007669"/>
    <property type="project" value="UniProtKB-KW"/>
</dbReference>
<dbReference type="KEGG" id="serw:FY030_06185"/>
<dbReference type="GO" id="GO:0004417">
    <property type="term" value="F:hydroxyethylthiazole kinase activity"/>
    <property type="evidence" value="ECO:0007669"/>
    <property type="project" value="UniProtKB-UniRule"/>
</dbReference>
<evidence type="ECO:0000256" key="1">
    <source>
        <dbReference type="ARBA" id="ARBA00001771"/>
    </source>
</evidence>
<comment type="catalytic activity">
    <reaction evidence="1 11">
        <text>5-(2-hydroxyethyl)-4-methylthiazole + ATP = 4-methyl-5-(2-phosphooxyethyl)-thiazole + ADP + H(+)</text>
        <dbReference type="Rhea" id="RHEA:24212"/>
        <dbReference type="ChEBI" id="CHEBI:15378"/>
        <dbReference type="ChEBI" id="CHEBI:17957"/>
        <dbReference type="ChEBI" id="CHEBI:30616"/>
        <dbReference type="ChEBI" id="CHEBI:58296"/>
        <dbReference type="ChEBI" id="CHEBI:456216"/>
        <dbReference type="EC" id="2.7.1.50"/>
    </reaction>
</comment>
<keyword evidence="9 11" id="KW-0460">Magnesium</keyword>
<dbReference type="Gene3D" id="3.40.1190.20">
    <property type="match status" value="1"/>
</dbReference>
<evidence type="ECO:0000256" key="11">
    <source>
        <dbReference type="HAMAP-Rule" id="MF_00228"/>
    </source>
</evidence>
<protein>
    <recommendedName>
        <fullName evidence="11">Hydroxyethylthiazole kinase</fullName>
        <ecNumber evidence="11">2.7.1.50</ecNumber>
    </recommendedName>
    <alternativeName>
        <fullName evidence="11">4-methyl-5-beta-hydroxyethylthiazole kinase</fullName>
        <shortName evidence="11">TH kinase</shortName>
        <shortName evidence="11">Thz kinase</shortName>
    </alternativeName>
</protein>
<evidence type="ECO:0000256" key="7">
    <source>
        <dbReference type="ARBA" id="ARBA00022777"/>
    </source>
</evidence>
<dbReference type="Pfam" id="PF02110">
    <property type="entry name" value="HK"/>
    <property type="match status" value="1"/>
</dbReference>
<evidence type="ECO:0000313" key="12">
    <source>
        <dbReference type="EMBL" id="QFG68355.1"/>
    </source>
</evidence>
<feature type="binding site" evidence="11">
    <location>
        <position position="178"/>
    </location>
    <ligand>
        <name>ATP</name>
        <dbReference type="ChEBI" id="CHEBI:30616"/>
    </ligand>
</feature>
<dbReference type="OrthoDB" id="8909021at2"/>
<keyword evidence="5 11" id="KW-0479">Metal-binding</keyword>
<dbReference type="PRINTS" id="PR01099">
    <property type="entry name" value="HYETHTZKNASE"/>
</dbReference>
<keyword evidence="13" id="KW-1185">Reference proteome</keyword>
<keyword evidence="10 11" id="KW-0784">Thiamine biosynthesis</keyword>
<proteinExistence type="inferred from homology"/>
<dbReference type="UniPathway" id="UPA00060">
    <property type="reaction ID" value="UER00139"/>
</dbReference>
<dbReference type="InterPro" id="IPR029056">
    <property type="entry name" value="Ribokinase-like"/>
</dbReference>
<keyword evidence="4 11" id="KW-0808">Transferase</keyword>
<reference evidence="12 13" key="1">
    <citation type="submission" date="2019-09" db="EMBL/GenBank/DDBJ databases">
        <title>Serinicoccus pratensis sp. nov., isolated from meadow soil.</title>
        <authorList>
            <person name="Zhang W."/>
        </authorList>
    </citation>
    <scope>NUCLEOTIDE SEQUENCE [LARGE SCALE GENOMIC DNA]</scope>
    <source>
        <strain evidence="12 13">W204</strain>
    </source>
</reference>
<dbReference type="SUPFAM" id="SSF53613">
    <property type="entry name" value="Ribokinase-like"/>
    <property type="match status" value="1"/>
</dbReference>
<dbReference type="GO" id="GO:0005524">
    <property type="term" value="F:ATP binding"/>
    <property type="evidence" value="ECO:0007669"/>
    <property type="project" value="UniProtKB-UniRule"/>
</dbReference>
<feature type="binding site" evidence="11">
    <location>
        <position position="205"/>
    </location>
    <ligand>
        <name>substrate</name>
    </ligand>
</feature>
<feature type="binding site" evidence="11">
    <location>
        <position position="133"/>
    </location>
    <ligand>
        <name>ATP</name>
        <dbReference type="ChEBI" id="CHEBI:30616"/>
    </ligand>
</feature>